<feature type="chain" id="PRO_5043967198" evidence="2">
    <location>
        <begin position="23"/>
        <end position="178"/>
    </location>
</feature>
<dbReference type="Proteomes" id="UP001066276">
    <property type="component" value="Chromosome 3_2"/>
</dbReference>
<evidence type="ECO:0000313" key="4">
    <source>
        <dbReference type="Proteomes" id="UP001066276"/>
    </source>
</evidence>
<feature type="compositionally biased region" description="Basic residues" evidence="1">
    <location>
        <begin position="99"/>
        <end position="109"/>
    </location>
</feature>
<feature type="compositionally biased region" description="Basic residues" evidence="1">
    <location>
        <begin position="127"/>
        <end position="142"/>
    </location>
</feature>
<keyword evidence="2" id="KW-0732">Signal</keyword>
<dbReference type="EMBL" id="JANPWB010000006">
    <property type="protein sequence ID" value="KAJ1175825.1"/>
    <property type="molecule type" value="Genomic_DNA"/>
</dbReference>
<gene>
    <name evidence="3" type="ORF">NDU88_001110</name>
</gene>
<feature type="region of interest" description="Disordered" evidence="1">
    <location>
        <begin position="126"/>
        <end position="157"/>
    </location>
</feature>
<comment type="caution">
    <text evidence="3">The sequence shown here is derived from an EMBL/GenBank/DDBJ whole genome shotgun (WGS) entry which is preliminary data.</text>
</comment>
<accession>A0AAV7TGP4</accession>
<name>A0AAV7TGP4_PLEWA</name>
<keyword evidence="4" id="KW-1185">Reference proteome</keyword>
<sequence>MEPARTLQRLVLMLPLLHQNTAVVLQWESCRQDNTGRRGAERGSIGIGESEGGGRGDEPNRIGARRRTSRSRRYRGEITRPEDLEGWRAVLPRPGSKVQRSRRRRRRQRCNPGSRVLQPTMLLEKRGKLRSPKRRRKTRKRVRTGDQGSRNQERWKDKRKKLAITHPLYQTIKPHLPT</sequence>
<feature type="signal peptide" evidence="2">
    <location>
        <begin position="1"/>
        <end position="22"/>
    </location>
</feature>
<proteinExistence type="predicted"/>
<feature type="compositionally biased region" description="Basic and acidic residues" evidence="1">
    <location>
        <begin position="74"/>
        <end position="86"/>
    </location>
</feature>
<evidence type="ECO:0000256" key="1">
    <source>
        <dbReference type="SAM" id="MobiDB-lite"/>
    </source>
</evidence>
<feature type="compositionally biased region" description="Basic residues" evidence="1">
    <location>
        <begin position="63"/>
        <end position="73"/>
    </location>
</feature>
<organism evidence="3 4">
    <name type="scientific">Pleurodeles waltl</name>
    <name type="common">Iberian ribbed newt</name>
    <dbReference type="NCBI Taxonomy" id="8319"/>
    <lineage>
        <taxon>Eukaryota</taxon>
        <taxon>Metazoa</taxon>
        <taxon>Chordata</taxon>
        <taxon>Craniata</taxon>
        <taxon>Vertebrata</taxon>
        <taxon>Euteleostomi</taxon>
        <taxon>Amphibia</taxon>
        <taxon>Batrachia</taxon>
        <taxon>Caudata</taxon>
        <taxon>Salamandroidea</taxon>
        <taxon>Salamandridae</taxon>
        <taxon>Pleurodelinae</taxon>
        <taxon>Pleurodeles</taxon>
    </lineage>
</organism>
<evidence type="ECO:0000256" key="2">
    <source>
        <dbReference type="SAM" id="SignalP"/>
    </source>
</evidence>
<reference evidence="3" key="1">
    <citation type="journal article" date="2022" name="bioRxiv">
        <title>Sequencing and chromosome-scale assembly of the giantPleurodeles waltlgenome.</title>
        <authorList>
            <person name="Brown T."/>
            <person name="Elewa A."/>
            <person name="Iarovenko S."/>
            <person name="Subramanian E."/>
            <person name="Araus A.J."/>
            <person name="Petzold A."/>
            <person name="Susuki M."/>
            <person name="Suzuki K.-i.T."/>
            <person name="Hayashi T."/>
            <person name="Toyoda A."/>
            <person name="Oliveira C."/>
            <person name="Osipova E."/>
            <person name="Leigh N.D."/>
            <person name="Simon A."/>
            <person name="Yun M.H."/>
        </authorList>
    </citation>
    <scope>NUCLEOTIDE SEQUENCE</scope>
    <source>
        <strain evidence="3">20211129_DDA</strain>
        <tissue evidence="3">Liver</tissue>
    </source>
</reference>
<protein>
    <submittedName>
        <fullName evidence="3">Uncharacterized protein</fullName>
    </submittedName>
</protein>
<dbReference type="AlphaFoldDB" id="A0AAV7TGP4"/>
<evidence type="ECO:0000313" key="3">
    <source>
        <dbReference type="EMBL" id="KAJ1175825.1"/>
    </source>
</evidence>
<feature type="region of interest" description="Disordered" evidence="1">
    <location>
        <begin position="33"/>
        <end position="112"/>
    </location>
</feature>